<comment type="similarity">
    <text evidence="6">Belongs to the peptidase M48 family.</text>
</comment>
<dbReference type="PANTHER" id="PTHR22726">
    <property type="entry name" value="METALLOENDOPEPTIDASE OMA1"/>
    <property type="match status" value="1"/>
</dbReference>
<accession>A0ABY5H048</accession>
<proteinExistence type="inferred from homology"/>
<feature type="transmembrane region" description="Helical" evidence="7">
    <location>
        <begin position="23"/>
        <end position="49"/>
    </location>
</feature>
<reference evidence="9" key="1">
    <citation type="submission" date="2021-04" db="EMBL/GenBank/DDBJ databases">
        <title>Oceanospirillales bacteria with DddD are important DMSP degraders in coastal seawater.</title>
        <authorList>
            <person name="Liu J."/>
        </authorList>
    </citation>
    <scope>NUCLEOTIDE SEQUENCE</scope>
    <source>
        <strain evidence="9">GY6</strain>
    </source>
</reference>
<keyword evidence="7" id="KW-0812">Transmembrane</keyword>
<dbReference type="Pfam" id="PF01435">
    <property type="entry name" value="Peptidase_M48"/>
    <property type="match status" value="1"/>
</dbReference>
<evidence type="ECO:0000256" key="1">
    <source>
        <dbReference type="ARBA" id="ARBA00022670"/>
    </source>
</evidence>
<keyword evidence="4 6" id="KW-0862">Zinc</keyword>
<name>A0ABY5H048_9GAMM</name>
<keyword evidence="2" id="KW-0479">Metal-binding</keyword>
<dbReference type="Gene3D" id="3.30.2010.10">
    <property type="entry name" value="Metalloproteases ('zincins'), catalytic domain"/>
    <property type="match status" value="1"/>
</dbReference>
<dbReference type="EMBL" id="CP073344">
    <property type="protein sequence ID" value="UTW05186.1"/>
    <property type="molecule type" value="Genomic_DNA"/>
</dbReference>
<evidence type="ECO:0000259" key="8">
    <source>
        <dbReference type="Pfam" id="PF01435"/>
    </source>
</evidence>
<gene>
    <name evidence="9" type="ORF">KDX31_09445</name>
</gene>
<keyword evidence="10" id="KW-1185">Reference proteome</keyword>
<evidence type="ECO:0000256" key="5">
    <source>
        <dbReference type="ARBA" id="ARBA00023049"/>
    </source>
</evidence>
<evidence type="ECO:0000256" key="6">
    <source>
        <dbReference type="RuleBase" id="RU003983"/>
    </source>
</evidence>
<protein>
    <submittedName>
        <fullName evidence="9">M48 family metallopeptidase</fullName>
    </submittedName>
</protein>
<evidence type="ECO:0000256" key="3">
    <source>
        <dbReference type="ARBA" id="ARBA00022801"/>
    </source>
</evidence>
<keyword evidence="7" id="KW-1133">Transmembrane helix</keyword>
<evidence type="ECO:0000313" key="10">
    <source>
        <dbReference type="Proteomes" id="UP001059950"/>
    </source>
</evidence>
<keyword evidence="3 6" id="KW-0378">Hydrolase</keyword>
<organism evidence="9 10">
    <name type="scientific">Amphritea atlantica</name>
    <dbReference type="NCBI Taxonomy" id="355243"/>
    <lineage>
        <taxon>Bacteria</taxon>
        <taxon>Pseudomonadati</taxon>
        <taxon>Pseudomonadota</taxon>
        <taxon>Gammaproteobacteria</taxon>
        <taxon>Oceanospirillales</taxon>
        <taxon>Oceanospirillaceae</taxon>
        <taxon>Amphritea</taxon>
    </lineage>
</organism>
<evidence type="ECO:0000313" key="9">
    <source>
        <dbReference type="EMBL" id="UTW05186.1"/>
    </source>
</evidence>
<dbReference type="InterPro" id="IPR001915">
    <property type="entry name" value="Peptidase_M48"/>
</dbReference>
<evidence type="ECO:0000256" key="4">
    <source>
        <dbReference type="ARBA" id="ARBA00022833"/>
    </source>
</evidence>
<sequence>MKFEHREIPEGINVTSVHPLRELAVLLSGAVVLIVAVVYILGLSAGFMAPYIPFEVEQKLAASFPVEEPESIEVDAYLQQVTGRVVEAMDLPEEVAITVHFLHGEKVSGDTVNAFATLGGHVVVFSGLLEKIPNENALAMLLAHEIAHVKHRDPIVSLTRGVTISSALGLLLGWSDLDLMGEAGVYTLLHFSRSMEQQADTEALHAVYKLYGHTQGASDLFEVINAWHQASGSGEGIELMQTHPLDQKRIKALKDLATANHWTEVGEITPLQQRFVDSLKGREGMLRFNR</sequence>
<keyword evidence="7" id="KW-0472">Membrane</keyword>
<evidence type="ECO:0000256" key="7">
    <source>
        <dbReference type="SAM" id="Phobius"/>
    </source>
</evidence>
<keyword evidence="1 6" id="KW-0645">Protease</keyword>
<dbReference type="PANTHER" id="PTHR22726:SF1">
    <property type="entry name" value="METALLOENDOPEPTIDASE OMA1, MITOCHONDRIAL"/>
    <property type="match status" value="1"/>
</dbReference>
<keyword evidence="5 6" id="KW-0482">Metalloprotease</keyword>
<evidence type="ECO:0000256" key="2">
    <source>
        <dbReference type="ARBA" id="ARBA00022723"/>
    </source>
</evidence>
<dbReference type="CDD" id="cd07332">
    <property type="entry name" value="M48C_Oma1_like"/>
    <property type="match status" value="1"/>
</dbReference>
<dbReference type="InterPro" id="IPR051156">
    <property type="entry name" value="Mito/Outer_Membr_Metalloprot"/>
</dbReference>
<comment type="cofactor">
    <cofactor evidence="6">
        <name>Zn(2+)</name>
        <dbReference type="ChEBI" id="CHEBI:29105"/>
    </cofactor>
    <text evidence="6">Binds 1 zinc ion per subunit.</text>
</comment>
<feature type="domain" description="Peptidase M48" evidence="8">
    <location>
        <begin position="75"/>
        <end position="256"/>
    </location>
</feature>
<dbReference type="Proteomes" id="UP001059950">
    <property type="component" value="Chromosome"/>
</dbReference>